<evidence type="ECO:0000313" key="1">
    <source>
        <dbReference type="EMBL" id="PSB22153.1"/>
    </source>
</evidence>
<proteinExistence type="predicted"/>
<comment type="caution">
    <text evidence="1">The sequence shown here is derived from an EMBL/GenBank/DDBJ whole genome shotgun (WGS) entry which is preliminary data.</text>
</comment>
<sequence length="232" mass="25644">MPDTSSYLNSLPAIFSEDPFLGQFLLAFEQVLTGLDAAKDEPKQGLEQTIANLSKLFDPSAIDTLFTDDEKTLKAFLQWLSGWTALSLRADWDTGQQQRFLAEIVPLYQRRGTKENLAQLLKIYTGLLPIIEEAPDRPFQIGVNSTVSSTISADTAQIGGGTPHRFRITVTMKSSSTDELARQRQIIQAIVDLQKPAHTYYELPILIRTDTMQIGSRSTVGVNTLLGSIPTA</sequence>
<organism evidence="1 2">
    <name type="scientific">Phormidesmis priestleyi ULC007</name>
    <dbReference type="NCBI Taxonomy" id="1920490"/>
    <lineage>
        <taxon>Bacteria</taxon>
        <taxon>Bacillati</taxon>
        <taxon>Cyanobacteriota</taxon>
        <taxon>Cyanophyceae</taxon>
        <taxon>Leptolyngbyales</taxon>
        <taxon>Leptolyngbyaceae</taxon>
        <taxon>Phormidesmis</taxon>
    </lineage>
</organism>
<dbReference type="EMBL" id="PVWG01000001">
    <property type="protein sequence ID" value="PSB22153.1"/>
    <property type="molecule type" value="Genomic_DNA"/>
</dbReference>
<evidence type="ECO:0008006" key="3">
    <source>
        <dbReference type="Google" id="ProtNLM"/>
    </source>
</evidence>
<reference evidence="1 2" key="1">
    <citation type="submission" date="2018-02" db="EMBL/GenBank/DDBJ databases">
        <authorList>
            <person name="Cohen D.B."/>
            <person name="Kent A.D."/>
        </authorList>
    </citation>
    <scope>NUCLEOTIDE SEQUENCE [LARGE SCALE GENOMIC DNA]</scope>
    <source>
        <strain evidence="1 2">ULC007</strain>
    </source>
</reference>
<reference evidence="1 2" key="2">
    <citation type="submission" date="2018-03" db="EMBL/GenBank/DDBJ databases">
        <title>The ancient ancestry and fast evolution of plastids.</title>
        <authorList>
            <person name="Moore K.R."/>
            <person name="Magnabosco C."/>
            <person name="Momper L."/>
            <person name="Gold D.A."/>
            <person name="Bosak T."/>
            <person name="Fournier G.P."/>
        </authorList>
    </citation>
    <scope>NUCLEOTIDE SEQUENCE [LARGE SCALE GENOMIC DNA]</scope>
    <source>
        <strain evidence="1 2">ULC007</strain>
    </source>
</reference>
<dbReference type="Pfam" id="PF09684">
    <property type="entry name" value="Tail_P2_I"/>
    <property type="match status" value="1"/>
</dbReference>
<name>A0A2T1DNS8_9CYAN</name>
<keyword evidence="2" id="KW-1185">Reference proteome</keyword>
<gene>
    <name evidence="1" type="ORF">C7B65_01745</name>
</gene>
<dbReference type="AlphaFoldDB" id="A0A2T1DNS8"/>
<dbReference type="RefSeq" id="WP_073069171.1">
    <property type="nucleotide sequence ID" value="NZ_MPPI01000001.1"/>
</dbReference>
<dbReference type="InterPro" id="IPR006521">
    <property type="entry name" value="Tail_protein_I"/>
</dbReference>
<dbReference type="STRING" id="1920490.GCA_001895925_00897"/>
<evidence type="ECO:0000313" key="2">
    <source>
        <dbReference type="Proteomes" id="UP000238634"/>
    </source>
</evidence>
<accession>A0A2T1DNS8</accession>
<dbReference type="OrthoDB" id="370073at2"/>
<protein>
    <recommendedName>
        <fullName evidence="3">Phage tail protein I</fullName>
    </recommendedName>
</protein>
<dbReference type="Proteomes" id="UP000238634">
    <property type="component" value="Unassembled WGS sequence"/>
</dbReference>